<dbReference type="Pfam" id="PF00078">
    <property type="entry name" value="RVT_1"/>
    <property type="match status" value="1"/>
</dbReference>
<dbReference type="SUPFAM" id="SSF56672">
    <property type="entry name" value="DNA/RNA polymerases"/>
    <property type="match status" value="1"/>
</dbReference>
<reference evidence="2" key="1">
    <citation type="journal article" date="2022" name="Int. J. Mol. Sci.">
        <title>Draft Genome of Tanacetum Coccineum: Genomic Comparison of Closely Related Tanacetum-Family Plants.</title>
        <authorList>
            <person name="Yamashiro T."/>
            <person name="Shiraishi A."/>
            <person name="Nakayama K."/>
            <person name="Satake H."/>
        </authorList>
    </citation>
    <scope>NUCLEOTIDE SEQUENCE</scope>
</reference>
<dbReference type="CDD" id="cd01650">
    <property type="entry name" value="RT_nLTR_like"/>
    <property type="match status" value="1"/>
</dbReference>
<keyword evidence="2" id="KW-0695">RNA-directed DNA polymerase</keyword>
<accession>A0ABQ5BYJ3</accession>
<reference evidence="2" key="2">
    <citation type="submission" date="2022-01" db="EMBL/GenBank/DDBJ databases">
        <authorList>
            <person name="Yamashiro T."/>
            <person name="Shiraishi A."/>
            <person name="Satake H."/>
            <person name="Nakayama K."/>
        </authorList>
    </citation>
    <scope>NUCLEOTIDE SEQUENCE</scope>
</reference>
<dbReference type="InterPro" id="IPR026960">
    <property type="entry name" value="RVT-Znf"/>
</dbReference>
<comment type="caution">
    <text evidence="2">The sequence shown here is derived from an EMBL/GenBank/DDBJ whole genome shotgun (WGS) entry which is preliminary data.</text>
</comment>
<dbReference type="GO" id="GO:0003964">
    <property type="term" value="F:RNA-directed DNA polymerase activity"/>
    <property type="evidence" value="ECO:0007669"/>
    <property type="project" value="UniProtKB-KW"/>
</dbReference>
<dbReference type="EMBL" id="BQNB010013597">
    <property type="protein sequence ID" value="GJT17904.1"/>
    <property type="molecule type" value="Genomic_DNA"/>
</dbReference>
<dbReference type="InterPro" id="IPR043502">
    <property type="entry name" value="DNA/RNA_pol_sf"/>
</dbReference>
<dbReference type="InterPro" id="IPR000477">
    <property type="entry name" value="RT_dom"/>
</dbReference>
<dbReference type="PANTHER" id="PTHR33116:SF77">
    <property type="entry name" value="RNA-DIRECTED DNA POLYMERASE"/>
    <property type="match status" value="1"/>
</dbReference>
<name>A0ABQ5BYJ3_9ASTR</name>
<dbReference type="Pfam" id="PF13966">
    <property type="entry name" value="zf-RVT"/>
    <property type="match status" value="1"/>
</dbReference>
<protein>
    <submittedName>
        <fullName evidence="2">RNA-directed DNA polymerase, eukaryota</fullName>
    </submittedName>
</protein>
<evidence type="ECO:0000313" key="3">
    <source>
        <dbReference type="Proteomes" id="UP001151760"/>
    </source>
</evidence>
<dbReference type="PANTHER" id="PTHR33116">
    <property type="entry name" value="REVERSE TRANSCRIPTASE ZINC-BINDING DOMAIN-CONTAINING PROTEIN-RELATED-RELATED"/>
    <property type="match status" value="1"/>
</dbReference>
<evidence type="ECO:0000259" key="1">
    <source>
        <dbReference type="PROSITE" id="PS50878"/>
    </source>
</evidence>
<keyword evidence="2" id="KW-0808">Transferase</keyword>
<feature type="domain" description="Reverse transcriptase" evidence="1">
    <location>
        <begin position="173"/>
        <end position="450"/>
    </location>
</feature>
<keyword evidence="3" id="KW-1185">Reference proteome</keyword>
<keyword evidence="2" id="KW-0548">Nucleotidyltransferase</keyword>
<dbReference type="PROSITE" id="PS50878">
    <property type="entry name" value="RT_POL"/>
    <property type="match status" value="1"/>
</dbReference>
<organism evidence="2 3">
    <name type="scientific">Tanacetum coccineum</name>
    <dbReference type="NCBI Taxonomy" id="301880"/>
    <lineage>
        <taxon>Eukaryota</taxon>
        <taxon>Viridiplantae</taxon>
        <taxon>Streptophyta</taxon>
        <taxon>Embryophyta</taxon>
        <taxon>Tracheophyta</taxon>
        <taxon>Spermatophyta</taxon>
        <taxon>Magnoliopsida</taxon>
        <taxon>eudicotyledons</taxon>
        <taxon>Gunneridae</taxon>
        <taxon>Pentapetalae</taxon>
        <taxon>asterids</taxon>
        <taxon>campanulids</taxon>
        <taxon>Asterales</taxon>
        <taxon>Asteraceae</taxon>
        <taxon>Asteroideae</taxon>
        <taxon>Anthemideae</taxon>
        <taxon>Anthemidinae</taxon>
        <taxon>Tanacetum</taxon>
    </lineage>
</organism>
<evidence type="ECO:0000313" key="2">
    <source>
        <dbReference type="EMBL" id="GJT17904.1"/>
    </source>
</evidence>
<proteinExistence type="predicted"/>
<sequence>MAFYSWSRFLEVRLEGRWGGGLVEVVWFGGEGGLVGKRGDPQGLFLRINGDENSKFFHGIINKKRSQLSIRGVFVEGTWCTDPSIVKEAFKNHFEVRFQQPCHDRLKLNAPFHNRLSSDQVDELDRAVSRDKIRRAVWNCGENKSPGPDDYTFEFFRKYWSLVGADFCDAVDYFFKSGTFPRGCNSSFIALIPKVNDAKFVNDFRPISLIGCVYKVITKVLANRLATVISDLVSETQSAFVANRQILDGPFILNEMLNWCKRKKKQAMFFKVDFAKAYDSVRWDYLLDILHAFGFGPNWCRWIRGTFTSSMASILVNGSPTSEFPFCCGLKQGDPLAPYLFILIMESLHISFSRVVDDGLFKGFQLHGSVNISHLFYADDAMFIGEWSEQNLHNIVKVLNCFHLASGLKINIAKSQVLGVGVSQNVVVQAANRIGCAVLNTPFRYLGVTVGECMSRKSAWVGLVNKLQARLSKWKVKTLSIGGRLTLLKSVLGASPIYYMSIFKVPKGVLKTMESIRSKFFNGVDSSDRKISWVAWDNVLASKLNGGLGVSSFFALNRALLLKWVWRFISGDGSLWCKVIQAIYGSKFDLHVTDQPSIWCSILREVKSLKDSGFDFSSHCKKRIGDGSCTSFWYDIWLADAPLCVQFPRLFALELDKEIVVANKMGASSVSASFRRDVRDGAERQQWDDLSSIMNSVVLSSSKDRWTCDLSGDGEFKVKVIRNFIDDLFLPSSDVATRWVKFIPIKVNVFSWRARRDRLPTRVNLSRRGVLLDSHLCPLCNAAMEDVQHVFFRCDVARVVLRKICRWWDLDWQEICSFSDWDAWFLSFRLSSRLKSILEGVFYVAWWRIWRLRNQLVFDASPPNRSTIFDDIWLETTSQIQRDTVTTKIKTASQDSKTASDHTTQPII</sequence>
<dbReference type="Proteomes" id="UP001151760">
    <property type="component" value="Unassembled WGS sequence"/>
</dbReference>
<gene>
    <name evidence="2" type="ORF">Tco_0876610</name>
</gene>